<accession>A0A1A9ZYN8</accession>
<protein>
    <submittedName>
        <fullName evidence="1">Uncharacterized protein</fullName>
    </submittedName>
</protein>
<name>A0A1A9ZYN8_GLOPL</name>
<sequence>MIELGIANVLEYNILHGKKFRGLLPVLTYKNVVKDVTAENLKLAQILGWCLELLGCLIQTFSASTPSIDNVSIASSQDLIFFTPTNVAVDEQIHLSVDMLETTKTPVLFCFRLLSWFDGVNYRKAFCFTSKANVFRCPIRVEQTPLQREEQLICDLFST</sequence>
<dbReference type="AlphaFoldDB" id="A0A1A9ZYN8"/>
<organism evidence="1 2">
    <name type="scientific">Glossina pallidipes</name>
    <name type="common">Tsetse fly</name>
    <dbReference type="NCBI Taxonomy" id="7398"/>
    <lineage>
        <taxon>Eukaryota</taxon>
        <taxon>Metazoa</taxon>
        <taxon>Ecdysozoa</taxon>
        <taxon>Arthropoda</taxon>
        <taxon>Hexapoda</taxon>
        <taxon>Insecta</taxon>
        <taxon>Pterygota</taxon>
        <taxon>Neoptera</taxon>
        <taxon>Endopterygota</taxon>
        <taxon>Diptera</taxon>
        <taxon>Brachycera</taxon>
        <taxon>Muscomorpha</taxon>
        <taxon>Hippoboscoidea</taxon>
        <taxon>Glossinidae</taxon>
        <taxon>Glossina</taxon>
    </lineage>
</organism>
<reference evidence="2" key="1">
    <citation type="submission" date="2014-03" db="EMBL/GenBank/DDBJ databases">
        <authorList>
            <person name="Aksoy S."/>
            <person name="Warren W."/>
            <person name="Wilson R.K."/>
        </authorList>
    </citation>
    <scope>NUCLEOTIDE SEQUENCE [LARGE SCALE GENOMIC DNA]</scope>
    <source>
        <strain evidence="2">IAEA</strain>
    </source>
</reference>
<evidence type="ECO:0000313" key="2">
    <source>
        <dbReference type="Proteomes" id="UP000092445"/>
    </source>
</evidence>
<dbReference type="Proteomes" id="UP000092445">
    <property type="component" value="Unassembled WGS sequence"/>
</dbReference>
<dbReference type="STRING" id="7398.A0A1A9ZYN8"/>
<reference evidence="1" key="2">
    <citation type="submission" date="2020-05" db="UniProtKB">
        <authorList>
            <consortium name="EnsemblMetazoa"/>
        </authorList>
    </citation>
    <scope>IDENTIFICATION</scope>
    <source>
        <strain evidence="1">IAEA</strain>
    </source>
</reference>
<evidence type="ECO:0000313" key="1">
    <source>
        <dbReference type="EnsemblMetazoa" id="GPAI029048-PA"/>
    </source>
</evidence>
<dbReference type="EnsemblMetazoa" id="GPAI029048-RA">
    <property type="protein sequence ID" value="GPAI029048-PA"/>
    <property type="gene ID" value="GPAI029048"/>
</dbReference>
<dbReference type="VEuPathDB" id="VectorBase:GPAI029048"/>
<dbReference type="InterPro" id="IPR008949">
    <property type="entry name" value="Isoprenoid_synthase_dom_sf"/>
</dbReference>
<dbReference type="Gene3D" id="1.10.600.10">
    <property type="entry name" value="Farnesyl Diphosphate Synthase"/>
    <property type="match status" value="1"/>
</dbReference>
<proteinExistence type="predicted"/>
<keyword evidence="2" id="KW-1185">Reference proteome</keyword>